<dbReference type="eggNOG" id="ENOG502Z7MK">
    <property type="taxonomic scope" value="Bacteria"/>
</dbReference>
<comment type="caution">
    <text evidence="2">The sequence shown here is derived from an EMBL/GenBank/DDBJ whole genome shotgun (WGS) entry which is preliminary data.</text>
</comment>
<dbReference type="STRING" id="883113.HMPREF9708_01311"/>
<keyword evidence="1" id="KW-0472">Membrane</keyword>
<dbReference type="Pfam" id="PF07613">
    <property type="entry name" value="DUF1576"/>
    <property type="match status" value="2"/>
</dbReference>
<feature type="transmembrane region" description="Helical" evidence="1">
    <location>
        <begin position="12"/>
        <end position="29"/>
    </location>
</feature>
<feature type="transmembrane region" description="Helical" evidence="1">
    <location>
        <begin position="50"/>
        <end position="76"/>
    </location>
</feature>
<evidence type="ECO:0008006" key="4">
    <source>
        <dbReference type="Google" id="ProtNLM"/>
    </source>
</evidence>
<accession>H3NKC2</accession>
<keyword evidence="1" id="KW-0812">Transmembrane</keyword>
<feature type="transmembrane region" description="Helical" evidence="1">
    <location>
        <begin position="185"/>
        <end position="203"/>
    </location>
</feature>
<keyword evidence="1" id="KW-1133">Transmembrane helix</keyword>
<dbReference type="EMBL" id="AGEG01000014">
    <property type="protein sequence ID" value="EHR36639.1"/>
    <property type="molecule type" value="Genomic_DNA"/>
</dbReference>
<gene>
    <name evidence="2" type="ORF">HMPREF9708_01311</name>
</gene>
<evidence type="ECO:0000313" key="2">
    <source>
        <dbReference type="EMBL" id="EHR36639.1"/>
    </source>
</evidence>
<dbReference type="AlphaFoldDB" id="H3NKC2"/>
<organism evidence="2 3">
    <name type="scientific">Facklamia languida CCUG 37842</name>
    <dbReference type="NCBI Taxonomy" id="883113"/>
    <lineage>
        <taxon>Bacteria</taxon>
        <taxon>Bacillati</taxon>
        <taxon>Bacillota</taxon>
        <taxon>Bacilli</taxon>
        <taxon>Lactobacillales</taxon>
        <taxon>Aerococcaceae</taxon>
        <taxon>Facklamia</taxon>
    </lineage>
</organism>
<dbReference type="HOGENOM" id="CLU_031185_0_0_9"/>
<feature type="transmembrane region" description="Helical" evidence="1">
    <location>
        <begin position="342"/>
        <end position="369"/>
    </location>
</feature>
<dbReference type="RefSeq" id="WP_006309516.1">
    <property type="nucleotide sequence ID" value="NZ_JH601133.1"/>
</dbReference>
<feature type="transmembrane region" description="Helical" evidence="1">
    <location>
        <begin position="151"/>
        <end position="173"/>
    </location>
</feature>
<proteinExistence type="predicted"/>
<feature type="transmembrane region" description="Helical" evidence="1">
    <location>
        <begin position="82"/>
        <end position="103"/>
    </location>
</feature>
<name>H3NKC2_9LACT</name>
<dbReference type="PATRIC" id="fig|883113.3.peg.1308"/>
<reference evidence="2 3" key="1">
    <citation type="submission" date="2012-01" db="EMBL/GenBank/DDBJ databases">
        <title>The Genome Sequence of Facklamia languida CCUG 37842.</title>
        <authorList>
            <consortium name="The Broad Institute Genome Sequencing Platform"/>
            <person name="Earl A."/>
            <person name="Ward D."/>
            <person name="Feldgarden M."/>
            <person name="Gevers D."/>
            <person name="Huys G."/>
            <person name="Young S.K."/>
            <person name="Zeng Q."/>
            <person name="Gargeya S."/>
            <person name="Fitzgerald M."/>
            <person name="Haas B."/>
            <person name="Abouelleil A."/>
            <person name="Alvarado L."/>
            <person name="Arachchi H.M."/>
            <person name="Berlin A."/>
            <person name="Chapman S.B."/>
            <person name="Gearin G."/>
            <person name="Goldberg J."/>
            <person name="Griggs A."/>
            <person name="Gujja S."/>
            <person name="Hansen M."/>
            <person name="Heiman D."/>
            <person name="Howarth C."/>
            <person name="Larimer J."/>
            <person name="Lui A."/>
            <person name="MacDonald P.J.P."/>
            <person name="McCowen C."/>
            <person name="Montmayeur A."/>
            <person name="Murphy C."/>
            <person name="Neiman D."/>
            <person name="Pearson M."/>
            <person name="Priest M."/>
            <person name="Roberts A."/>
            <person name="Saif S."/>
            <person name="Shea T."/>
            <person name="Sisk P."/>
            <person name="Stolte C."/>
            <person name="Sykes S."/>
            <person name="Wortman J."/>
            <person name="Nusbaum C."/>
            <person name="Birren B."/>
        </authorList>
    </citation>
    <scope>NUCLEOTIDE SEQUENCE [LARGE SCALE GENOMIC DNA]</scope>
    <source>
        <strain evidence="2 3">CCUG 37842</strain>
    </source>
</reference>
<feature type="transmembrane region" description="Helical" evidence="1">
    <location>
        <begin position="389"/>
        <end position="408"/>
    </location>
</feature>
<feature type="transmembrane region" description="Helical" evidence="1">
    <location>
        <begin position="223"/>
        <end position="241"/>
    </location>
</feature>
<dbReference type="Proteomes" id="UP000006190">
    <property type="component" value="Unassembled WGS sequence"/>
</dbReference>
<dbReference type="InterPro" id="IPR011470">
    <property type="entry name" value="DUF1576"/>
</dbReference>
<evidence type="ECO:0000313" key="3">
    <source>
        <dbReference type="Proteomes" id="UP000006190"/>
    </source>
</evidence>
<evidence type="ECO:0000256" key="1">
    <source>
        <dbReference type="SAM" id="Phobius"/>
    </source>
</evidence>
<feature type="transmembrane region" description="Helical" evidence="1">
    <location>
        <begin position="270"/>
        <end position="287"/>
    </location>
</feature>
<sequence>MKGSNKFTYREFYLLGLAFIVFGLVMSPIQEVGQGLVAIMQSPSNLLSDYFVIGGMGVSFVNVGLMILLSVVWAVWAKAKLNGALMAAILMVAGFSFFGKNLFNSIPLMVGASLYCHHRQIHLSDYMHIVCFVTGISPIVSLLSFGMGYPVGLGLLLGISAGLLIGYIIIPMASSLSKVHGGYSLYNVGFALGIIAITVAGILRVFGQEIPINDLAYQADDTYPTFFLAILSLVLAVYGLIKNKGLKGYHRIYQLSGKGTEDFTVKANKYLVMFNVGALGLVSILFVKLCGGTINGPISGGILSVMGFGCYGKHPKNVLPIMIGVHFSGLINKYDPSGTPNLLTVLLATTIAPIAGEFGLLAGIFAGFIHKAVATNIGLSHGGISLYNHGLAGGLVAATLVPLFDHFLGHSSLKFWKRLSD</sequence>
<protein>
    <recommendedName>
        <fullName evidence="4">DUF1576 domain-containing protein</fullName>
    </recommendedName>
</protein>
<keyword evidence="3" id="KW-1185">Reference proteome</keyword>